<proteinExistence type="predicted"/>
<dbReference type="SUPFAM" id="SSF53474">
    <property type="entry name" value="alpha/beta-Hydrolases"/>
    <property type="match status" value="1"/>
</dbReference>
<dbReference type="EMBL" id="WIXO01000001">
    <property type="protein sequence ID" value="MTE22374.1"/>
    <property type="molecule type" value="Genomic_DNA"/>
</dbReference>
<keyword evidence="2" id="KW-1185">Reference proteome</keyword>
<dbReference type="InterPro" id="IPR029058">
    <property type="entry name" value="AB_hydrolase_fold"/>
</dbReference>
<evidence type="ECO:0000313" key="1">
    <source>
        <dbReference type="EMBL" id="MTE22374.1"/>
    </source>
</evidence>
<dbReference type="Proteomes" id="UP000473014">
    <property type="component" value="Unassembled WGS sequence"/>
</dbReference>
<comment type="caution">
    <text evidence="1">The sequence shown here is derived from an EMBL/GenBank/DDBJ whole genome shotgun (WGS) entry which is preliminary data.</text>
</comment>
<organism evidence="1 2">
    <name type="scientific">Streptomyces taklimakanensis</name>
    <dbReference type="NCBI Taxonomy" id="2569853"/>
    <lineage>
        <taxon>Bacteria</taxon>
        <taxon>Bacillati</taxon>
        <taxon>Actinomycetota</taxon>
        <taxon>Actinomycetes</taxon>
        <taxon>Kitasatosporales</taxon>
        <taxon>Streptomycetaceae</taxon>
        <taxon>Streptomyces</taxon>
    </lineage>
</organism>
<reference evidence="1 2" key="1">
    <citation type="submission" date="2019-11" db="EMBL/GenBank/DDBJ databases">
        <authorList>
            <person name="Yuan L."/>
        </authorList>
    </citation>
    <scope>NUCLEOTIDE SEQUENCE [LARGE SCALE GENOMIC DNA]</scope>
    <source>
        <strain evidence="1 2">TRM43335</strain>
    </source>
</reference>
<protein>
    <submittedName>
        <fullName evidence="1">Uncharacterized protein</fullName>
    </submittedName>
</protein>
<gene>
    <name evidence="1" type="ORF">F0L17_25380</name>
</gene>
<dbReference type="AlphaFoldDB" id="A0A6G2BJI3"/>
<evidence type="ECO:0000313" key="2">
    <source>
        <dbReference type="Proteomes" id="UP000473014"/>
    </source>
</evidence>
<accession>A0A6G2BJI3</accession>
<name>A0A6G2BJI3_9ACTN</name>
<sequence>MPAGGVDRRFAKTPGGRSHFVDPLADLTFRTNPRFPAAFEKAPRVPRRADPERIADTLRAGRHPDDRRAFLEGKPGADPDIAARVIANSAAFGPLFPLLPRIDAPVLPGRGGLIDDVALAAAERLPPPGSTRDLPGVSHDIHRSAFTAFGNRVEEVPRRREPTPR</sequence>
<dbReference type="RefSeq" id="WP_155072862.1">
    <property type="nucleotide sequence ID" value="NZ_WIXO01000001.1"/>
</dbReference>